<feature type="compositionally biased region" description="Low complexity" evidence="16">
    <location>
        <begin position="599"/>
        <end position="609"/>
    </location>
</feature>
<evidence type="ECO:0000256" key="1">
    <source>
        <dbReference type="ARBA" id="ARBA00001954"/>
    </source>
</evidence>
<dbReference type="Pfam" id="PF02373">
    <property type="entry name" value="JmjC"/>
    <property type="match status" value="1"/>
</dbReference>
<dbReference type="SMART" id="SM00558">
    <property type="entry name" value="JmjC"/>
    <property type="match status" value="1"/>
</dbReference>
<dbReference type="OrthoDB" id="1667110at2759"/>
<comment type="subcellular location">
    <subcellularLocation>
        <location evidence="2">Nucleus</location>
    </subcellularLocation>
</comment>
<dbReference type="CTD" id="41143"/>
<feature type="compositionally biased region" description="Basic and acidic residues" evidence="16">
    <location>
        <begin position="1475"/>
        <end position="1484"/>
    </location>
</feature>
<feature type="compositionally biased region" description="Basic residues" evidence="16">
    <location>
        <begin position="1078"/>
        <end position="1087"/>
    </location>
</feature>
<dbReference type="Proteomes" id="UP000504629">
    <property type="component" value="Unplaced"/>
</dbReference>
<dbReference type="Gene3D" id="2.60.120.650">
    <property type="entry name" value="Cupin"/>
    <property type="match status" value="1"/>
</dbReference>
<dbReference type="GO" id="GO:0140683">
    <property type="term" value="F:histone H3K9me/H3K9me2 demethylase activity"/>
    <property type="evidence" value="ECO:0007669"/>
    <property type="project" value="UniProtKB-EC"/>
</dbReference>
<feature type="compositionally biased region" description="Polar residues" evidence="16">
    <location>
        <begin position="847"/>
        <end position="858"/>
    </location>
</feature>
<gene>
    <name evidence="19" type="primary">LOC114240782</name>
</gene>
<feature type="compositionally biased region" description="Basic and acidic residues" evidence="16">
    <location>
        <begin position="887"/>
        <end position="896"/>
    </location>
</feature>
<feature type="compositionally biased region" description="Basic and acidic residues" evidence="16">
    <location>
        <begin position="863"/>
        <end position="872"/>
    </location>
</feature>
<feature type="compositionally biased region" description="Low complexity" evidence="16">
    <location>
        <begin position="396"/>
        <end position="409"/>
    </location>
</feature>
<dbReference type="SUPFAM" id="SSF51197">
    <property type="entry name" value="Clavaminate synthase-like"/>
    <property type="match status" value="1"/>
</dbReference>
<dbReference type="PANTHER" id="PTHR12549:SF38">
    <property type="entry name" value="JMJC DOMAIN-CONTAINING HISTONE DEMETHYLASE 2, ISOFORM A"/>
    <property type="match status" value="1"/>
</dbReference>
<feature type="region of interest" description="Disordered" evidence="16">
    <location>
        <begin position="1472"/>
        <end position="1499"/>
    </location>
</feature>
<reference evidence="19" key="1">
    <citation type="submission" date="2025-08" db="UniProtKB">
        <authorList>
            <consortium name="RefSeq"/>
        </authorList>
    </citation>
    <scope>IDENTIFICATION</scope>
    <source>
        <tissue evidence="19">Silk gland</tissue>
    </source>
</reference>
<feature type="region of interest" description="Disordered" evidence="16">
    <location>
        <begin position="417"/>
        <end position="436"/>
    </location>
</feature>
<dbReference type="InterPro" id="IPR054294">
    <property type="entry name" value="DUF7030"/>
</dbReference>
<evidence type="ECO:0000256" key="10">
    <source>
        <dbReference type="ARBA" id="ARBA00023015"/>
    </source>
</evidence>
<sequence>MAYKYREDLVGKRFLAVSGLTKINVNRVSEWGWKAGVIRAASLRDNKNKELQVLVEYDGVEWQRREWVAVYSRRTFRVFLVERTLVWAPRTVEGKEVQWPALTFTQLAADLTIEADAQPVEYLHDKQLQFMDYANLLPYQKWDAHLAGSESGVESVTLSALSAEASEWRTSQDGQRILTTTPSVLGGCRAQVYRAAGATQWYTAVIVGVNEHTGELTVTDDTVLEEHSEDPSLVQMRLLGDGVIESIMRGEVVGVMPRRSRSNLQRVERETTKSPATTGNRKKTGTVRSNGQIAQVEPTPPPPTGSSPERDPAEISQKGPENCVSESDVVNVSEETKCVKKQEEVSKSEVCAKSDSEVKSAVSCGVGADGVASAVASEEDDCVIVCARDADDRSDSGVSGVRSGGSASSVEEREWRGMAHGYGGGPPPPLLHLPAPPPPSLYAPELLWKQRYQTPLHPPLHHAITDEYLAYDRERHERLLRERREQEQQMLEKQQKERKERERIEQEREREREREKQEREDKERREQENAASKLVSRHFEESLRLANQKRGERNNLTWSIMHSLTPNRAAPAPEHDRLRVPTSERNYYSPPGHPPTHPTHPQHTSTRPPVSSPGDYCSPHARLVSSKAQDKNSSHPGLPKGEPNFAPYNYPPYRAYEKIKDPHLPAPPPLVSEKNTVIVKHDAKQIHLEQNHQYPSKPRNDPSPHYLPSRTYRTGPSPHAPPHQTLQPAPHTAALPAQDKSGRRLYQPQPKPQLQRSPAYYAAAPPVKPKVSSPAPPHIYGKPSNSQVSTHYAVAVEPPPPPIAKAEPPPVPYPPPSTFSPVPRTWPPPPAHSRTPEPRPTPRHVVDSTSTSPCQTQPLDLGVPRDDSDRLSPRRRAALGSPSPSESDAKRRRLEESTAPQPLIAAAASVARASAGSEPAPLAPGPPCDVRVPSADGSIETPERAAGASPAPRHALAASPAPATPVSPLVASPLQAAAPPPAPTPPAPPATPPVSVSGDADTPAKAASSPRDGSAPVRHLGKKAWLQRHETAPIGEGDCSGGGGTCITLPMTITRNSEQDDSGSNVTVPVAAKSIQRSVRKTSKPRKTKEPNGRVDDVEEDSSSSDRESSAPPKRKPPKAKRKKSSVARKIGDEPKRKKAAAESGSESDKESDDKDSDSGGSGSGSGSTSSRRGAGRARGRRSRGGGRGGRRREEPPRRNVGNTPVKPPQDSFLQSGPCFEVAPRLAKCRECRWSPAQRDKDMPNIFCRFYAFRRLKYAKNRQLAIAGFSDPYKDAEEEDKKLWLSSSAGAAELDIEMSCFLLREIGDQFCELLQQEKEAESHHLNTDKTVAWKRVVQGVREMCDVCETTLFNFHWTCGKCGFVVCLDCYKTRTTTEATTNSSSETSSTSNVTTNGERDSFGWLTCTMGGPHPARRLLLTQIAAGGALGAAATRVHTLRSVFGLPACSCGHAPAPSPQRRQQAKNLLQIALNKNVKKEDVKEESTPTNGSSPVKSENVKTGSSIVSWLSDLPIKSESKDEKSDSSTSDSDEGGNYSTLRELLIRPAPEGGEVQPKKKQKKNKSDALEDVISSIVDEKKDEDEDEKPFVLSNVVKRYDRSGRSREELPVRIMTLTESKLLYPDVPHAWLCDGKLLHLTDAVHAGNYKPFQDQWKRGQPVLVSDVSALLDKDLWSPESFSRDFGDTRVDLVNCASGLVVPNQPARKFWDGFDLAVKRLRDERGAPMVLKLKDWPPGEDFAELLPARFDDLMRALPLSEYTSRNGKLNLAARLPECFVRPDLGPKMYTAYGGAGGTTNLHLDVSDAVNVMVHASAPADAPERAREAARAAEEAGVDVLSRRRARLKPPAALWHIYAAKDADKIRDFLVRAELDRGARPRPQHDPVHDQTWYLDAALRERLYREYGVEGYAILQCPGDAVFVPAGAPHQVRNLLDCIKVAEDFVSPENVSRCFELAQQFRQLSRQHSNKEDKLQIKNIVYHAVKDSLCCLEEALAKAE</sequence>
<feature type="compositionally biased region" description="Basic residues" evidence="16">
    <location>
        <begin position="1174"/>
        <end position="1191"/>
    </location>
</feature>
<feature type="compositionally biased region" description="Pro residues" evidence="16">
    <location>
        <begin position="978"/>
        <end position="992"/>
    </location>
</feature>
<evidence type="ECO:0000256" key="15">
    <source>
        <dbReference type="ARBA" id="ARBA00047648"/>
    </source>
</evidence>
<feature type="compositionally biased region" description="Pro residues" evidence="16">
    <location>
        <begin position="797"/>
        <end position="831"/>
    </location>
</feature>
<feature type="compositionally biased region" description="Low complexity" evidence="16">
    <location>
        <begin position="758"/>
        <end position="773"/>
    </location>
</feature>
<keyword evidence="8" id="KW-0560">Oxidoreductase</keyword>
<dbReference type="GO" id="GO:0000785">
    <property type="term" value="C:chromatin"/>
    <property type="evidence" value="ECO:0007669"/>
    <property type="project" value="TreeGrafter"/>
</dbReference>
<feature type="region of interest" description="Disordered" evidence="16">
    <location>
        <begin position="258"/>
        <end position="328"/>
    </location>
</feature>
<evidence type="ECO:0000256" key="4">
    <source>
        <dbReference type="ARBA" id="ARBA00022771"/>
    </source>
</evidence>
<keyword evidence="18" id="KW-1185">Reference proteome</keyword>
<feature type="compositionally biased region" description="Basic and acidic residues" evidence="16">
    <location>
        <begin position="493"/>
        <end position="528"/>
    </location>
</feature>
<feature type="region of interest" description="Disordered" evidence="16">
    <location>
        <begin position="480"/>
        <end position="1217"/>
    </location>
</feature>
<dbReference type="RefSeq" id="XP_028027262.1">
    <property type="nucleotide sequence ID" value="XM_028171461.1"/>
</dbReference>
<dbReference type="Pfam" id="PF22988">
    <property type="entry name" value="PWWP_KDM3B"/>
    <property type="match status" value="1"/>
</dbReference>
<evidence type="ECO:0000256" key="3">
    <source>
        <dbReference type="ARBA" id="ARBA00022723"/>
    </source>
</evidence>
<evidence type="ECO:0000256" key="5">
    <source>
        <dbReference type="ARBA" id="ARBA00022833"/>
    </source>
</evidence>
<comment type="cofactor">
    <cofactor evidence="1">
        <name>Fe(2+)</name>
        <dbReference type="ChEBI" id="CHEBI:29033"/>
    </cofactor>
</comment>
<evidence type="ECO:0000256" key="13">
    <source>
        <dbReference type="ARBA" id="ARBA00037987"/>
    </source>
</evidence>
<dbReference type="GO" id="GO:0000118">
    <property type="term" value="C:histone deacetylase complex"/>
    <property type="evidence" value="ECO:0007669"/>
    <property type="project" value="TreeGrafter"/>
</dbReference>
<dbReference type="InterPro" id="IPR054503">
    <property type="entry name" value="KDM3AB_Tudor"/>
</dbReference>
<feature type="compositionally biased region" description="Basic residues" evidence="16">
    <location>
        <begin position="1113"/>
        <end position="1127"/>
    </location>
</feature>
<evidence type="ECO:0000256" key="6">
    <source>
        <dbReference type="ARBA" id="ARBA00022853"/>
    </source>
</evidence>
<comment type="similarity">
    <text evidence="13">Belongs to the JHDM2 histone demethylase family.</text>
</comment>
<feature type="compositionally biased region" description="Pro residues" evidence="16">
    <location>
        <begin position="425"/>
        <end position="436"/>
    </location>
</feature>
<evidence type="ECO:0000256" key="12">
    <source>
        <dbReference type="ARBA" id="ARBA00023242"/>
    </source>
</evidence>
<keyword evidence="12" id="KW-0539">Nucleus</keyword>
<dbReference type="GO" id="GO:0003712">
    <property type="term" value="F:transcription coregulator activity"/>
    <property type="evidence" value="ECO:0007669"/>
    <property type="project" value="TreeGrafter"/>
</dbReference>
<dbReference type="GeneID" id="114240782"/>
<accession>A0A6J2JDZ3</accession>
<feature type="region of interest" description="Disordered" evidence="16">
    <location>
        <begin position="392"/>
        <end position="412"/>
    </location>
</feature>
<dbReference type="GO" id="GO:0031490">
    <property type="term" value="F:chromatin DNA binding"/>
    <property type="evidence" value="ECO:0007669"/>
    <property type="project" value="TreeGrafter"/>
</dbReference>
<keyword evidence="11" id="KW-0804">Transcription</keyword>
<feature type="compositionally biased region" description="Polar residues" evidence="16">
    <location>
        <begin position="1051"/>
        <end position="1067"/>
    </location>
</feature>
<dbReference type="Pfam" id="PF22989">
    <property type="entry name" value="DUF7030"/>
    <property type="match status" value="1"/>
</dbReference>
<protein>
    <recommendedName>
        <fullName evidence="14">[histone H3]-dimethyl-L-lysine(9) demethylase</fullName>
        <ecNumber evidence="14">1.14.11.65</ecNumber>
    </recommendedName>
</protein>
<dbReference type="EC" id="1.14.11.65" evidence="14"/>
<comment type="catalytic activity">
    <reaction evidence="15">
        <text>N(6),N(6)-dimethyl-L-lysyl(9)-[histone H3] + 2 2-oxoglutarate + 2 O2 = L-lysyl(9)-[histone H3] + 2 formaldehyde + 2 succinate + 2 CO2</text>
        <dbReference type="Rhea" id="RHEA:60188"/>
        <dbReference type="Rhea" id="RHEA-COMP:15541"/>
        <dbReference type="Rhea" id="RHEA-COMP:15546"/>
        <dbReference type="ChEBI" id="CHEBI:15379"/>
        <dbReference type="ChEBI" id="CHEBI:16526"/>
        <dbReference type="ChEBI" id="CHEBI:16810"/>
        <dbReference type="ChEBI" id="CHEBI:16842"/>
        <dbReference type="ChEBI" id="CHEBI:29969"/>
        <dbReference type="ChEBI" id="CHEBI:30031"/>
        <dbReference type="ChEBI" id="CHEBI:61976"/>
        <dbReference type="EC" id="1.14.11.65"/>
    </reaction>
</comment>
<evidence type="ECO:0000313" key="18">
    <source>
        <dbReference type="Proteomes" id="UP000504629"/>
    </source>
</evidence>
<keyword evidence="4" id="KW-0863">Zinc-finger</keyword>
<feature type="compositionally biased region" description="Polar residues" evidence="16">
    <location>
        <begin position="1485"/>
        <end position="1499"/>
    </location>
</feature>
<name>A0A6J2JDZ3_BOMMA</name>
<proteinExistence type="inferred from homology"/>
<feature type="compositionally biased region" description="Low complexity" evidence="16">
    <location>
        <begin position="905"/>
        <end position="917"/>
    </location>
</feature>
<keyword evidence="9" id="KW-0408">Iron</keyword>
<keyword evidence="5" id="KW-0862">Zinc</keyword>
<evidence type="ECO:0000259" key="17">
    <source>
        <dbReference type="PROSITE" id="PS51184"/>
    </source>
</evidence>
<dbReference type="PROSITE" id="PS51184">
    <property type="entry name" value="JMJC"/>
    <property type="match status" value="1"/>
</dbReference>
<dbReference type="InterPro" id="IPR045109">
    <property type="entry name" value="LSDs-like"/>
</dbReference>
<dbReference type="GO" id="GO:0008270">
    <property type="term" value="F:zinc ion binding"/>
    <property type="evidence" value="ECO:0007669"/>
    <property type="project" value="UniProtKB-KW"/>
</dbReference>
<dbReference type="KEGG" id="bman:114240782"/>
<evidence type="ECO:0000256" key="9">
    <source>
        <dbReference type="ARBA" id="ARBA00023004"/>
    </source>
</evidence>
<dbReference type="FunFam" id="2.60.120.650:FF:000004">
    <property type="entry name" value="Putative lysine-specific demethylase 3B"/>
    <property type="match status" value="1"/>
</dbReference>
<feature type="compositionally biased region" description="Basic and acidic residues" evidence="16">
    <location>
        <begin position="679"/>
        <end position="690"/>
    </location>
</feature>
<evidence type="ECO:0000256" key="2">
    <source>
        <dbReference type="ARBA" id="ARBA00004123"/>
    </source>
</evidence>
<evidence type="ECO:0000256" key="14">
    <source>
        <dbReference type="ARBA" id="ARBA00038951"/>
    </source>
</evidence>
<evidence type="ECO:0000256" key="16">
    <source>
        <dbReference type="SAM" id="MobiDB-lite"/>
    </source>
</evidence>
<keyword evidence="6" id="KW-0156">Chromatin regulator</keyword>
<keyword evidence="10" id="KW-0805">Transcription regulation</keyword>
<feature type="compositionally biased region" description="Low complexity" evidence="16">
    <location>
        <begin position="945"/>
        <end position="977"/>
    </location>
</feature>
<evidence type="ECO:0000256" key="7">
    <source>
        <dbReference type="ARBA" id="ARBA00022964"/>
    </source>
</evidence>
<evidence type="ECO:0000313" key="19">
    <source>
        <dbReference type="RefSeq" id="XP_028027262.1"/>
    </source>
</evidence>
<dbReference type="Pfam" id="PF22987">
    <property type="entry name" value="Tudor_KDM3B"/>
    <property type="match status" value="1"/>
</dbReference>
<keyword evidence="3" id="KW-0479">Metal-binding</keyword>
<organism evidence="18 19">
    <name type="scientific">Bombyx mandarina</name>
    <name type="common">Wild silk moth</name>
    <name type="synonym">Wild silkworm</name>
    <dbReference type="NCBI Taxonomy" id="7092"/>
    <lineage>
        <taxon>Eukaryota</taxon>
        <taxon>Metazoa</taxon>
        <taxon>Ecdysozoa</taxon>
        <taxon>Arthropoda</taxon>
        <taxon>Hexapoda</taxon>
        <taxon>Insecta</taxon>
        <taxon>Pterygota</taxon>
        <taxon>Neoptera</taxon>
        <taxon>Endopterygota</taxon>
        <taxon>Lepidoptera</taxon>
        <taxon>Glossata</taxon>
        <taxon>Ditrysia</taxon>
        <taxon>Bombycoidea</taxon>
        <taxon>Bombycidae</taxon>
        <taxon>Bombycinae</taxon>
        <taxon>Bombyx</taxon>
    </lineage>
</organism>
<feature type="region of interest" description="Disordered" evidence="16">
    <location>
        <begin position="1514"/>
        <end position="1565"/>
    </location>
</feature>
<feature type="domain" description="JmjC" evidence="17">
    <location>
        <begin position="1759"/>
        <end position="1956"/>
    </location>
</feature>
<feature type="compositionally biased region" description="Polar residues" evidence="16">
    <location>
        <begin position="554"/>
        <end position="566"/>
    </location>
</feature>
<dbReference type="InterPro" id="IPR054504">
    <property type="entry name" value="PWWP_KDM3B"/>
</dbReference>
<keyword evidence="7" id="KW-0223">Dioxygenase</keyword>
<feature type="compositionally biased region" description="Basic and acidic residues" evidence="16">
    <location>
        <begin position="537"/>
        <end position="553"/>
    </location>
</feature>
<dbReference type="GO" id="GO:0006357">
    <property type="term" value="P:regulation of transcription by RNA polymerase II"/>
    <property type="evidence" value="ECO:0007669"/>
    <property type="project" value="TreeGrafter"/>
</dbReference>
<evidence type="ECO:0000256" key="11">
    <source>
        <dbReference type="ARBA" id="ARBA00023163"/>
    </source>
</evidence>
<dbReference type="PANTHER" id="PTHR12549">
    <property type="entry name" value="JMJC DOMAIN-CONTAINING HISTONE DEMETHYLATION PROTEIN"/>
    <property type="match status" value="1"/>
</dbReference>
<feature type="compositionally biased region" description="Basic and acidic residues" evidence="16">
    <location>
        <begin position="1514"/>
        <end position="1523"/>
    </location>
</feature>
<evidence type="ECO:0000256" key="8">
    <source>
        <dbReference type="ARBA" id="ARBA00023002"/>
    </source>
</evidence>
<dbReference type="InterPro" id="IPR003347">
    <property type="entry name" value="JmjC_dom"/>
</dbReference>